<dbReference type="KEGG" id="gme:Gmet_1720"/>
<dbReference type="InterPro" id="IPR036005">
    <property type="entry name" value="Creatinase/aminopeptidase-like"/>
</dbReference>
<dbReference type="EMBL" id="CP000148">
    <property type="protein sequence ID" value="ABB31951.1"/>
    <property type="molecule type" value="Genomic_DNA"/>
</dbReference>
<dbReference type="PANTHER" id="PTHR46112:SF2">
    <property type="entry name" value="XAA-PRO AMINOPEPTIDASE P-RELATED"/>
    <property type="match status" value="1"/>
</dbReference>
<dbReference type="InterPro" id="IPR000587">
    <property type="entry name" value="Creatinase_N"/>
</dbReference>
<organism evidence="3 4">
    <name type="scientific">Geobacter metallireducens (strain ATCC 53774 / DSM 7210 / GS-15)</name>
    <dbReference type="NCBI Taxonomy" id="269799"/>
    <lineage>
        <taxon>Bacteria</taxon>
        <taxon>Pseudomonadati</taxon>
        <taxon>Thermodesulfobacteriota</taxon>
        <taxon>Desulfuromonadia</taxon>
        <taxon>Geobacterales</taxon>
        <taxon>Geobacteraceae</taxon>
        <taxon>Geobacter</taxon>
    </lineage>
</organism>
<protein>
    <submittedName>
        <fullName evidence="3">Aminopeptidase, putative</fullName>
    </submittedName>
</protein>
<reference evidence="3 4" key="2">
    <citation type="journal article" date="2009" name="BMC Microbiol.">
        <title>The genome sequence of Geobacter metallireducens: features of metabolism, physiology and regulation common and dissimilar to Geobacter sulfurreducens.</title>
        <authorList>
            <person name="Aklujkar M."/>
            <person name="Krushkal J."/>
            <person name="DiBartolo G."/>
            <person name="Lapidus A."/>
            <person name="Land M.L."/>
            <person name="Lovley D.R."/>
        </authorList>
    </citation>
    <scope>NUCLEOTIDE SEQUENCE [LARGE SCALE GENOMIC DNA]</scope>
    <source>
        <strain evidence="4">ATCC 53774 / DSM 7210 / GS-15</strain>
    </source>
</reference>
<dbReference type="SUPFAM" id="SSF55920">
    <property type="entry name" value="Creatinase/aminopeptidase"/>
    <property type="match status" value="1"/>
</dbReference>
<dbReference type="SUPFAM" id="SSF53092">
    <property type="entry name" value="Creatinase/prolidase N-terminal domain"/>
    <property type="match status" value="1"/>
</dbReference>
<feature type="domain" description="Peptidase M24" evidence="1">
    <location>
        <begin position="139"/>
        <end position="372"/>
    </location>
</feature>
<accession>Q39UX3</accession>
<reference evidence="3 4" key="1">
    <citation type="submission" date="2005-10" db="EMBL/GenBank/DDBJ databases">
        <title>Complete sequence of Geobacter metallireducens GS-15.</title>
        <authorList>
            <consortium name="US DOE Joint Genome Institute"/>
            <person name="Copeland A."/>
            <person name="Lucas S."/>
            <person name="Lapidus A."/>
            <person name="Barry K."/>
            <person name="Detter J.C."/>
            <person name="Glavina T."/>
            <person name="Hammon N."/>
            <person name="Israni S."/>
            <person name="Pitluck S."/>
            <person name="Di Bartolo G."/>
            <person name="Chain P."/>
            <person name="Schmutz J."/>
            <person name="Larimer F."/>
            <person name="Land M."/>
            <person name="Kyrpides N."/>
            <person name="Ivanova N."/>
            <person name="Richardson P."/>
        </authorList>
    </citation>
    <scope>NUCLEOTIDE SEQUENCE [LARGE SCALE GENOMIC DNA]</scope>
    <source>
        <strain evidence="4">ATCC 53774 / DSM 7210 / GS-15</strain>
    </source>
</reference>
<dbReference type="CDD" id="cd01066">
    <property type="entry name" value="APP_MetAP"/>
    <property type="match status" value="1"/>
</dbReference>
<evidence type="ECO:0000313" key="3">
    <source>
        <dbReference type="EMBL" id="ABB31951.1"/>
    </source>
</evidence>
<keyword evidence="3" id="KW-0645">Protease</keyword>
<dbReference type="PANTHER" id="PTHR46112">
    <property type="entry name" value="AMINOPEPTIDASE"/>
    <property type="match status" value="1"/>
</dbReference>
<dbReference type="RefSeq" id="WP_004513383.1">
    <property type="nucleotide sequence ID" value="NC_007517.1"/>
</dbReference>
<dbReference type="InterPro" id="IPR050659">
    <property type="entry name" value="Peptidase_M24B"/>
</dbReference>
<dbReference type="Proteomes" id="UP000007073">
    <property type="component" value="Chromosome"/>
</dbReference>
<name>Q39UX3_GEOMG</name>
<dbReference type="InterPro" id="IPR029149">
    <property type="entry name" value="Creatin/AminoP/Spt16_N"/>
</dbReference>
<keyword evidence="3" id="KW-0031">Aminopeptidase</keyword>
<gene>
    <name evidence="3" type="ordered locus">Gmet_1720</name>
</gene>
<feature type="domain" description="Creatinase N-terminal" evidence="2">
    <location>
        <begin position="10"/>
        <end position="131"/>
    </location>
</feature>
<proteinExistence type="predicted"/>
<sequence length="389" mass="42822">MMTKMESEQRIIRLQTELRAKGIDGALIIFPIDVYYFTGTRQNATLWVPADGNPLLLVRKSYSRAVKESLIEDTRPFPSSKEFPTLFSEDVKKVGLTFDIIPVQQYNYYAKMLPGRELVDISGINRELRSVKSAWELDRLRECGARLCEVFTQVPTFLKVGMREIDLAAEFECRLRKAGSEGYIRMRAFNQELFQGLAVSGATAAEPGFFDGAVTGRGLSNASPYGASTETITPGTPILLDFAGIFKGYLVDMTRIFVIGSLSSELEHAFATSLRIHQYLVENLKPGTICEELFARSLEMAEAAGLGRNYMGAPGENAKFVGHGVGLELDEFPVLAQGFKVPLQAGQTIAIEPKFVIPGQGVIGIENTFAVTSRGGEKLTSMADDIVFL</sequence>
<dbReference type="Gene3D" id="3.40.350.10">
    <property type="entry name" value="Creatinase/prolidase N-terminal domain"/>
    <property type="match status" value="1"/>
</dbReference>
<dbReference type="HOGENOM" id="CLU_017266_10_0_7"/>
<evidence type="ECO:0000313" key="4">
    <source>
        <dbReference type="Proteomes" id="UP000007073"/>
    </source>
</evidence>
<dbReference type="AlphaFoldDB" id="Q39UX3"/>
<evidence type="ECO:0000259" key="1">
    <source>
        <dbReference type="Pfam" id="PF00557"/>
    </source>
</evidence>
<dbReference type="Gene3D" id="3.90.230.10">
    <property type="entry name" value="Creatinase/methionine aminopeptidase superfamily"/>
    <property type="match status" value="1"/>
</dbReference>
<keyword evidence="4" id="KW-1185">Reference proteome</keyword>
<dbReference type="Pfam" id="PF00557">
    <property type="entry name" value="Peptidase_M24"/>
    <property type="match status" value="1"/>
</dbReference>
<dbReference type="Pfam" id="PF01321">
    <property type="entry name" value="Creatinase_N"/>
    <property type="match status" value="1"/>
</dbReference>
<evidence type="ECO:0000259" key="2">
    <source>
        <dbReference type="Pfam" id="PF01321"/>
    </source>
</evidence>
<dbReference type="eggNOG" id="COG0006">
    <property type="taxonomic scope" value="Bacteria"/>
</dbReference>
<keyword evidence="3" id="KW-0378">Hydrolase</keyword>
<dbReference type="InterPro" id="IPR000994">
    <property type="entry name" value="Pept_M24"/>
</dbReference>
<dbReference type="STRING" id="269799.Gmet_1720"/>
<dbReference type="GO" id="GO:0004177">
    <property type="term" value="F:aminopeptidase activity"/>
    <property type="evidence" value="ECO:0007669"/>
    <property type="project" value="UniProtKB-KW"/>
</dbReference>